<feature type="transmembrane region" description="Helical" evidence="1">
    <location>
        <begin position="73"/>
        <end position="95"/>
    </location>
</feature>
<feature type="transmembrane region" description="Helical" evidence="1">
    <location>
        <begin position="115"/>
        <end position="137"/>
    </location>
</feature>
<gene>
    <name evidence="2" type="ORF">LDAN0321_LOCUS10233</name>
</gene>
<accession>A0A7S2P617</accession>
<keyword evidence="1" id="KW-1133">Transmembrane helix</keyword>
<name>A0A7S2P617_9STRA</name>
<keyword evidence="1" id="KW-0472">Membrane</keyword>
<evidence type="ECO:0000313" key="2">
    <source>
        <dbReference type="EMBL" id="CAD9580872.1"/>
    </source>
</evidence>
<evidence type="ECO:0000256" key="1">
    <source>
        <dbReference type="SAM" id="Phobius"/>
    </source>
</evidence>
<protein>
    <submittedName>
        <fullName evidence="2">Uncharacterized protein</fullName>
    </submittedName>
</protein>
<dbReference type="AlphaFoldDB" id="A0A7S2P617"/>
<dbReference type="EMBL" id="HBGY01015787">
    <property type="protein sequence ID" value="CAD9580872.1"/>
    <property type="molecule type" value="Transcribed_RNA"/>
</dbReference>
<reference evidence="2" key="1">
    <citation type="submission" date="2021-01" db="EMBL/GenBank/DDBJ databases">
        <authorList>
            <person name="Corre E."/>
            <person name="Pelletier E."/>
            <person name="Niang G."/>
            <person name="Scheremetjew M."/>
            <person name="Finn R."/>
            <person name="Kale V."/>
            <person name="Holt S."/>
            <person name="Cochrane G."/>
            <person name="Meng A."/>
            <person name="Brown T."/>
            <person name="Cohen L."/>
        </authorList>
    </citation>
    <scope>NUCLEOTIDE SEQUENCE</scope>
    <source>
        <strain evidence="2">B650</strain>
    </source>
</reference>
<feature type="transmembrane region" description="Helical" evidence="1">
    <location>
        <begin position="203"/>
        <end position="224"/>
    </location>
</feature>
<proteinExistence type="predicted"/>
<organism evidence="2">
    <name type="scientific">Leptocylindrus danicus</name>
    <dbReference type="NCBI Taxonomy" id="163516"/>
    <lineage>
        <taxon>Eukaryota</taxon>
        <taxon>Sar</taxon>
        <taxon>Stramenopiles</taxon>
        <taxon>Ochrophyta</taxon>
        <taxon>Bacillariophyta</taxon>
        <taxon>Coscinodiscophyceae</taxon>
        <taxon>Chaetocerotophycidae</taxon>
        <taxon>Leptocylindrales</taxon>
        <taxon>Leptocylindraceae</taxon>
        <taxon>Leptocylindrus</taxon>
    </lineage>
</organism>
<sequence length="263" mass="28783">MEPDTPQRSVASSAVGDTAYHSYASTPNRSTALDTTIGASSNESGIVYFCINASAKCVGLCCTPKQIVVIMRLLKAFTFSFLVLNVCSEFMYIFFVTFMDVEDQQTKSEGAVRDSIIRLYGIAMAVIAAAIELDIEMFSRTYFSGFKPYIPRSFLLFFIATISHAHRYDVGGNEQKGQQNDDYIYDDDTTSGAVPGSAVVFDIVTSMVLYVCSVSYFLLGALCCDRFTQKARTPQTDPRSTEIPASVIIGGQMGEPTTPYNGV</sequence>
<keyword evidence="1" id="KW-0812">Transmembrane</keyword>